<dbReference type="PANTHER" id="PTHR18964:SF173">
    <property type="entry name" value="GLUCOKINASE"/>
    <property type="match status" value="1"/>
</dbReference>
<evidence type="ECO:0000313" key="2">
    <source>
        <dbReference type="EMBL" id="SKB08301.1"/>
    </source>
</evidence>
<proteinExistence type="inferred from homology"/>
<evidence type="ECO:0000256" key="1">
    <source>
        <dbReference type="ARBA" id="ARBA00006479"/>
    </source>
</evidence>
<dbReference type="SUPFAM" id="SSF46785">
    <property type="entry name" value="Winged helix' DNA-binding domain"/>
    <property type="match status" value="1"/>
</dbReference>
<dbReference type="STRING" id="1736691.SAMN06295964_2095"/>
<keyword evidence="3" id="KW-1185">Reference proteome</keyword>
<dbReference type="InterPro" id="IPR036388">
    <property type="entry name" value="WH-like_DNA-bd_sf"/>
</dbReference>
<dbReference type="Proteomes" id="UP000191040">
    <property type="component" value="Chromosome I"/>
</dbReference>
<evidence type="ECO:0000313" key="3">
    <source>
        <dbReference type="Proteomes" id="UP000191040"/>
    </source>
</evidence>
<dbReference type="AlphaFoldDB" id="A0A1T4Z403"/>
<dbReference type="Pfam" id="PF00480">
    <property type="entry name" value="ROK"/>
    <property type="match status" value="1"/>
</dbReference>
<dbReference type="RefSeq" id="WP_172806327.1">
    <property type="nucleotide sequence ID" value="NZ_LT796768.1"/>
</dbReference>
<dbReference type="InterPro" id="IPR000600">
    <property type="entry name" value="ROK"/>
</dbReference>
<dbReference type="Gene3D" id="1.10.10.10">
    <property type="entry name" value="Winged helix-like DNA-binding domain superfamily/Winged helix DNA-binding domain"/>
    <property type="match status" value="1"/>
</dbReference>
<gene>
    <name evidence="2" type="ORF">SAMN06295964_2095</name>
</gene>
<dbReference type="GO" id="GO:0016301">
    <property type="term" value="F:kinase activity"/>
    <property type="evidence" value="ECO:0007669"/>
    <property type="project" value="UniProtKB-KW"/>
</dbReference>
<dbReference type="InterPro" id="IPR036390">
    <property type="entry name" value="WH_DNA-bd_sf"/>
</dbReference>
<comment type="similarity">
    <text evidence="1">Belongs to the ROK (NagC/XylR) family.</text>
</comment>
<reference evidence="3" key="1">
    <citation type="submission" date="2017-02" db="EMBL/GenBank/DDBJ databases">
        <authorList>
            <person name="Varghese N."/>
            <person name="Submissions S."/>
        </authorList>
    </citation>
    <scope>NUCLEOTIDE SEQUENCE [LARGE SCALE GENOMIC DNA]</scope>
    <source>
        <strain evidence="3">9H-4</strain>
    </source>
</reference>
<dbReference type="SUPFAM" id="SSF53067">
    <property type="entry name" value="Actin-like ATPase domain"/>
    <property type="match status" value="1"/>
</dbReference>
<keyword evidence="2" id="KW-0418">Kinase</keyword>
<dbReference type="PANTHER" id="PTHR18964">
    <property type="entry name" value="ROK (REPRESSOR, ORF, KINASE) FAMILY"/>
    <property type="match status" value="1"/>
</dbReference>
<dbReference type="EMBL" id="LT796768">
    <property type="protein sequence ID" value="SKB08301.1"/>
    <property type="molecule type" value="Genomic_DNA"/>
</dbReference>
<dbReference type="Gene3D" id="3.30.420.40">
    <property type="match status" value="2"/>
</dbReference>
<accession>A0A1T4Z403</accession>
<dbReference type="InterPro" id="IPR049874">
    <property type="entry name" value="ROK_cs"/>
</dbReference>
<dbReference type="InterPro" id="IPR043129">
    <property type="entry name" value="ATPase_NBD"/>
</dbReference>
<name>A0A1T4Z403_9ACTN</name>
<keyword evidence="2" id="KW-0808">Transferase</keyword>
<protein>
    <submittedName>
        <fullName evidence="2">Sugar kinase of the NBD/HSP70 family, may contain an N-terminal HTH domain</fullName>
    </submittedName>
</protein>
<sequence length="383" mass="38883">MSGFGEALALFRRHGPLTRAQVVELSGLSRATATHRLDGLVRAGLIRPRADDRSTGGRPAGVFDLAAARGSLLVADIGSSHARYGLADLRGRVLEALDEDIAIDDGPDVVLAGVARAFDRLVTDSTPPVLGAAIGVPGPVDQRTGRLVSPPTMSGWDGVDVAERMAAHVGAPTVVDKDANLVALGVHRALRADSVPGADDLLVVKVGMGIGAGIISRGLVLHGARGGAGDLGHIPHDDGPRCRCGQQGCAEASAGAWAIAARLRELGHPVRTSADVVALAANGDRDATAALRAAGRRIGDVVVEAVGVLNPAMVVVGGDLAEAGDLLVDGVRERVFERSHPLATTDLTVIVSPLGADAGLLGAAQMAADAALAPARVDTLVDA</sequence>
<dbReference type="PROSITE" id="PS01125">
    <property type="entry name" value="ROK"/>
    <property type="match status" value="1"/>
</dbReference>
<organism evidence="2 3">
    <name type="scientific">Aeromicrobium choanae</name>
    <dbReference type="NCBI Taxonomy" id="1736691"/>
    <lineage>
        <taxon>Bacteria</taxon>
        <taxon>Bacillati</taxon>
        <taxon>Actinomycetota</taxon>
        <taxon>Actinomycetes</taxon>
        <taxon>Propionibacteriales</taxon>
        <taxon>Nocardioidaceae</taxon>
        <taxon>Aeromicrobium</taxon>
    </lineage>
</organism>